<dbReference type="EMBL" id="JBHSFH010000011">
    <property type="protein sequence ID" value="MFC4496456.1"/>
    <property type="molecule type" value="Genomic_DNA"/>
</dbReference>
<dbReference type="Pfam" id="PF01063">
    <property type="entry name" value="Aminotran_4"/>
    <property type="match status" value="1"/>
</dbReference>
<protein>
    <recommendedName>
        <fullName evidence="16">Branched-chain-amino-acid aminotransferase</fullName>
        <ecNumber evidence="16">2.6.1.42</ecNumber>
    </recommendedName>
</protein>
<dbReference type="NCBIfam" id="TIGR01123">
    <property type="entry name" value="ilvE_II"/>
    <property type="match status" value="1"/>
</dbReference>
<evidence type="ECO:0000256" key="12">
    <source>
        <dbReference type="ARBA" id="ARBA00048798"/>
    </source>
</evidence>
<keyword evidence="7 16" id="KW-0028">Amino-acid biosynthesis</keyword>
<keyword evidence="9 15" id="KW-0663">Pyridoxal phosphate</keyword>
<accession>A0ABV9AC02</accession>
<evidence type="ECO:0000256" key="7">
    <source>
        <dbReference type="ARBA" id="ARBA00022605"/>
    </source>
</evidence>
<evidence type="ECO:0000256" key="8">
    <source>
        <dbReference type="ARBA" id="ARBA00022679"/>
    </source>
</evidence>
<dbReference type="PANTHER" id="PTHR11825">
    <property type="entry name" value="SUBGROUP IIII AMINOTRANSFERASE"/>
    <property type="match status" value="1"/>
</dbReference>
<comment type="pathway">
    <text evidence="2">Amino-acid biosynthesis; L-isoleucine biosynthesis; L-isoleucine from 2-oxobutanoate: step 4/4.</text>
</comment>
<organism evidence="18 19">
    <name type="scientific">Streptomyces ovatisporus</name>
    <dbReference type="NCBI Taxonomy" id="1128682"/>
    <lineage>
        <taxon>Bacteria</taxon>
        <taxon>Bacillati</taxon>
        <taxon>Actinomycetota</taxon>
        <taxon>Actinomycetes</taxon>
        <taxon>Kitasatosporales</taxon>
        <taxon>Streptomycetaceae</taxon>
        <taxon>Streptomyces</taxon>
    </lineage>
</organism>
<evidence type="ECO:0000313" key="18">
    <source>
        <dbReference type="EMBL" id="MFC4496456.1"/>
    </source>
</evidence>
<comment type="pathway">
    <text evidence="3">Amino-acid biosynthesis; L-valine biosynthesis; L-valine from pyruvate: step 4/4.</text>
</comment>
<evidence type="ECO:0000313" key="19">
    <source>
        <dbReference type="Proteomes" id="UP001595997"/>
    </source>
</evidence>
<comment type="catalytic activity">
    <reaction evidence="12 16">
        <text>L-isoleucine + 2-oxoglutarate = (S)-3-methyl-2-oxopentanoate + L-glutamate</text>
        <dbReference type="Rhea" id="RHEA:24801"/>
        <dbReference type="ChEBI" id="CHEBI:16810"/>
        <dbReference type="ChEBI" id="CHEBI:29985"/>
        <dbReference type="ChEBI" id="CHEBI:35146"/>
        <dbReference type="ChEBI" id="CHEBI:58045"/>
        <dbReference type="EC" id="2.6.1.42"/>
    </reaction>
</comment>
<gene>
    <name evidence="18" type="ORF">ACFPA8_20215</name>
</gene>
<dbReference type="InterPro" id="IPR043131">
    <property type="entry name" value="BCAT-like_N"/>
</dbReference>
<reference evidence="19" key="1">
    <citation type="journal article" date="2019" name="Int. J. Syst. Evol. Microbiol.">
        <title>The Global Catalogue of Microorganisms (GCM) 10K type strain sequencing project: providing services to taxonomists for standard genome sequencing and annotation.</title>
        <authorList>
            <consortium name="The Broad Institute Genomics Platform"/>
            <consortium name="The Broad Institute Genome Sequencing Center for Infectious Disease"/>
            <person name="Wu L."/>
            <person name="Ma J."/>
        </authorList>
    </citation>
    <scope>NUCLEOTIDE SEQUENCE [LARGE SCALE GENOMIC DNA]</scope>
    <source>
        <strain evidence="19">CGMCC 4.7357</strain>
    </source>
</reference>
<comment type="caution">
    <text evidence="18">The sequence shown here is derived from an EMBL/GenBank/DDBJ whole genome shotgun (WGS) entry which is preliminary data.</text>
</comment>
<evidence type="ECO:0000256" key="2">
    <source>
        <dbReference type="ARBA" id="ARBA00004824"/>
    </source>
</evidence>
<dbReference type="InterPro" id="IPR043132">
    <property type="entry name" value="BCAT-like_C"/>
</dbReference>
<comment type="similarity">
    <text evidence="5 14">Belongs to the class-IV pyridoxal-phosphate-dependent aminotransferase family.</text>
</comment>
<evidence type="ECO:0000256" key="16">
    <source>
        <dbReference type="RuleBase" id="RU004517"/>
    </source>
</evidence>
<evidence type="ECO:0000256" key="10">
    <source>
        <dbReference type="ARBA" id="ARBA00023304"/>
    </source>
</evidence>
<dbReference type="Proteomes" id="UP001595997">
    <property type="component" value="Unassembled WGS sequence"/>
</dbReference>
<evidence type="ECO:0000256" key="6">
    <source>
        <dbReference type="ARBA" id="ARBA00022576"/>
    </source>
</evidence>
<evidence type="ECO:0000256" key="13">
    <source>
        <dbReference type="ARBA" id="ARBA00049229"/>
    </source>
</evidence>
<comment type="catalytic activity">
    <reaction evidence="13 16">
        <text>L-leucine + 2-oxoglutarate = 4-methyl-2-oxopentanoate + L-glutamate</text>
        <dbReference type="Rhea" id="RHEA:18321"/>
        <dbReference type="ChEBI" id="CHEBI:16810"/>
        <dbReference type="ChEBI" id="CHEBI:17865"/>
        <dbReference type="ChEBI" id="CHEBI:29985"/>
        <dbReference type="ChEBI" id="CHEBI:57427"/>
        <dbReference type="EC" id="2.6.1.42"/>
    </reaction>
</comment>
<feature type="compositionally biased region" description="Basic and acidic residues" evidence="17">
    <location>
        <begin position="1"/>
        <end position="12"/>
    </location>
</feature>
<evidence type="ECO:0000256" key="3">
    <source>
        <dbReference type="ARBA" id="ARBA00004931"/>
    </source>
</evidence>
<keyword evidence="6 16" id="KW-0032">Aminotransferase</keyword>
<evidence type="ECO:0000256" key="5">
    <source>
        <dbReference type="ARBA" id="ARBA00009320"/>
    </source>
</evidence>
<dbReference type="Gene3D" id="3.20.10.10">
    <property type="entry name" value="D-amino Acid Aminotransferase, subunit A, domain 2"/>
    <property type="match status" value="1"/>
</dbReference>
<proteinExistence type="inferred from homology"/>
<comment type="pathway">
    <text evidence="4">Amino-acid biosynthesis; L-leucine biosynthesis; L-leucine from 3-methyl-2-oxobutanoate: step 4/4.</text>
</comment>
<dbReference type="InterPro" id="IPR005786">
    <property type="entry name" value="B_amino_transII"/>
</dbReference>
<dbReference type="NCBIfam" id="NF009897">
    <property type="entry name" value="PRK13357.1"/>
    <property type="match status" value="1"/>
</dbReference>
<keyword evidence="19" id="KW-1185">Reference proteome</keyword>
<evidence type="ECO:0000256" key="15">
    <source>
        <dbReference type="RuleBase" id="RU004516"/>
    </source>
</evidence>
<comment type="catalytic activity">
    <reaction evidence="11 16">
        <text>L-valine + 2-oxoglutarate = 3-methyl-2-oxobutanoate + L-glutamate</text>
        <dbReference type="Rhea" id="RHEA:24813"/>
        <dbReference type="ChEBI" id="CHEBI:11851"/>
        <dbReference type="ChEBI" id="CHEBI:16810"/>
        <dbReference type="ChEBI" id="CHEBI:29985"/>
        <dbReference type="ChEBI" id="CHEBI:57762"/>
        <dbReference type="EC" id="2.6.1.42"/>
    </reaction>
</comment>
<name>A0ABV9AC02_9ACTN</name>
<dbReference type="Gene3D" id="3.30.470.10">
    <property type="match status" value="1"/>
</dbReference>
<dbReference type="GO" id="GO:0004084">
    <property type="term" value="F:branched-chain-amino-acid transaminase activity"/>
    <property type="evidence" value="ECO:0007669"/>
    <property type="project" value="UniProtKB-EC"/>
</dbReference>
<dbReference type="InterPro" id="IPR036038">
    <property type="entry name" value="Aminotransferase-like"/>
</dbReference>
<dbReference type="SUPFAM" id="SSF56752">
    <property type="entry name" value="D-aminoacid aminotransferase-like PLP-dependent enzymes"/>
    <property type="match status" value="1"/>
</dbReference>
<feature type="region of interest" description="Disordered" evidence="17">
    <location>
        <begin position="1"/>
        <end position="35"/>
    </location>
</feature>
<dbReference type="PROSITE" id="PS00770">
    <property type="entry name" value="AA_TRANSFER_CLASS_4"/>
    <property type="match status" value="1"/>
</dbReference>
<keyword evidence="8 16" id="KW-0808">Transferase</keyword>
<dbReference type="InterPro" id="IPR018300">
    <property type="entry name" value="Aminotrans_IV_CS"/>
</dbReference>
<evidence type="ECO:0000256" key="9">
    <source>
        <dbReference type="ARBA" id="ARBA00022898"/>
    </source>
</evidence>
<evidence type="ECO:0000256" key="17">
    <source>
        <dbReference type="SAM" id="MobiDB-lite"/>
    </source>
</evidence>
<evidence type="ECO:0000256" key="14">
    <source>
        <dbReference type="RuleBase" id="RU004106"/>
    </source>
</evidence>
<evidence type="ECO:0000256" key="11">
    <source>
        <dbReference type="ARBA" id="ARBA00048212"/>
    </source>
</evidence>
<dbReference type="RefSeq" id="WP_386450528.1">
    <property type="nucleotide sequence ID" value="NZ_JBHSFH010000011.1"/>
</dbReference>
<keyword evidence="10 16" id="KW-0100">Branched-chain amino acid biosynthesis</keyword>
<feature type="compositionally biased region" description="Low complexity" evidence="17">
    <location>
        <begin position="14"/>
        <end position="25"/>
    </location>
</feature>
<dbReference type="PANTHER" id="PTHR11825:SF44">
    <property type="entry name" value="BRANCHED-CHAIN-AMINO-ACID AMINOTRANSFERASE"/>
    <property type="match status" value="1"/>
</dbReference>
<dbReference type="PIRSF" id="PIRSF006468">
    <property type="entry name" value="BCAT1"/>
    <property type="match status" value="1"/>
</dbReference>
<dbReference type="InterPro" id="IPR033939">
    <property type="entry name" value="BCAT_family"/>
</dbReference>
<comment type="cofactor">
    <cofactor evidence="1 15">
        <name>pyridoxal 5'-phosphate</name>
        <dbReference type="ChEBI" id="CHEBI:597326"/>
    </cofactor>
</comment>
<dbReference type="InterPro" id="IPR001544">
    <property type="entry name" value="Aminotrans_IV"/>
</dbReference>
<evidence type="ECO:0000256" key="1">
    <source>
        <dbReference type="ARBA" id="ARBA00001933"/>
    </source>
</evidence>
<sequence length="400" mass="43031">MTGASRTEDGRRATGGTTRPTVAVRPHPRPVPAGRRRELLAAPPFGEVFTDHMVTARWSPEEGWHEAVLGPFAPLELSPAAVGLHYGQSVFEGFKAHRRSDDRAAVFRPWDHARRLNASARRMAAPPLPPELFVAAVEVLVRQDMDWVPEGDDRSLYLRPVLFADEPHLALRPARSYLFLLLAFPTGNFFGSESRAVTVAVSEEYVRATPGGTGAAKCGGNYAGSYLAQEEAAGRGADQVVWLDAVERRWVEELGGMNLFFVHGEGERAELVTPPLTGTILPGVTRDTLIALAGDLGMRVTEAPVSLDDWRDGCAAGRITEVFACGTAARVTSVGRVLGRDGEEWTVGDGAPGPVAGRLSALLASVHRGETADRHEWCHVVDRAPHGSSPSDNSLTRASG</sequence>
<dbReference type="CDD" id="cd01557">
    <property type="entry name" value="BCAT_beta_family"/>
    <property type="match status" value="1"/>
</dbReference>
<evidence type="ECO:0000256" key="4">
    <source>
        <dbReference type="ARBA" id="ARBA00005072"/>
    </source>
</evidence>
<dbReference type="EC" id="2.6.1.42" evidence="16"/>